<accession>A0A0D2MJK7</accession>
<feature type="compositionally biased region" description="Acidic residues" evidence="1">
    <location>
        <begin position="102"/>
        <end position="112"/>
    </location>
</feature>
<feature type="compositionally biased region" description="Low complexity" evidence="1">
    <location>
        <begin position="113"/>
        <end position="122"/>
    </location>
</feature>
<dbReference type="EMBL" id="KK101460">
    <property type="protein sequence ID" value="KIZ00807.1"/>
    <property type="molecule type" value="Genomic_DNA"/>
</dbReference>
<name>A0A0D2MJK7_9CHLO</name>
<evidence type="ECO:0000313" key="2">
    <source>
        <dbReference type="EMBL" id="KIZ00807.1"/>
    </source>
</evidence>
<protein>
    <submittedName>
        <fullName evidence="2">Uncharacterized protein</fullName>
    </submittedName>
</protein>
<sequence length="200" mass="22147">MAEQDFRDLVLMGALTQLIIPALPEAKRIPETDWIGWAPLLAAVGADAGSERAAAAVERARRALSRLLGMVPLQLQQQKGRADERGEGFDHKVTEMEQQQQLEEEEQIDPESQEQQQQQQQQQRKRKGKERPDRDGSPPPFAASQLPLTQLLGSAADEAVLLGEPPPAVILAKARMPRKGRLVRTHNRAAPHHLPTATHP</sequence>
<feature type="region of interest" description="Disordered" evidence="1">
    <location>
        <begin position="96"/>
        <end position="144"/>
    </location>
</feature>
<keyword evidence="3" id="KW-1185">Reference proteome</keyword>
<dbReference type="Proteomes" id="UP000054498">
    <property type="component" value="Unassembled WGS sequence"/>
</dbReference>
<dbReference type="GeneID" id="25740030"/>
<dbReference type="RefSeq" id="XP_013899826.1">
    <property type="nucleotide sequence ID" value="XM_014044372.1"/>
</dbReference>
<feature type="region of interest" description="Disordered" evidence="1">
    <location>
        <begin position="171"/>
        <end position="200"/>
    </location>
</feature>
<evidence type="ECO:0000313" key="3">
    <source>
        <dbReference type="Proteomes" id="UP000054498"/>
    </source>
</evidence>
<organism evidence="2 3">
    <name type="scientific">Monoraphidium neglectum</name>
    <dbReference type="NCBI Taxonomy" id="145388"/>
    <lineage>
        <taxon>Eukaryota</taxon>
        <taxon>Viridiplantae</taxon>
        <taxon>Chlorophyta</taxon>
        <taxon>core chlorophytes</taxon>
        <taxon>Chlorophyceae</taxon>
        <taxon>CS clade</taxon>
        <taxon>Sphaeropleales</taxon>
        <taxon>Selenastraceae</taxon>
        <taxon>Monoraphidium</taxon>
    </lineage>
</organism>
<evidence type="ECO:0000256" key="1">
    <source>
        <dbReference type="SAM" id="MobiDB-lite"/>
    </source>
</evidence>
<reference evidence="2 3" key="1">
    <citation type="journal article" date="2013" name="BMC Genomics">
        <title>Reconstruction of the lipid metabolism for the microalga Monoraphidium neglectum from its genome sequence reveals characteristics suitable for biofuel production.</title>
        <authorList>
            <person name="Bogen C."/>
            <person name="Al-Dilaimi A."/>
            <person name="Albersmeier A."/>
            <person name="Wichmann J."/>
            <person name="Grundmann M."/>
            <person name="Rupp O."/>
            <person name="Lauersen K.J."/>
            <person name="Blifernez-Klassen O."/>
            <person name="Kalinowski J."/>
            <person name="Goesmann A."/>
            <person name="Mussgnug J.H."/>
            <person name="Kruse O."/>
        </authorList>
    </citation>
    <scope>NUCLEOTIDE SEQUENCE [LARGE SCALE GENOMIC DNA]</scope>
    <source>
        <strain evidence="2 3">SAG 48.87</strain>
    </source>
</reference>
<dbReference type="AlphaFoldDB" id="A0A0D2MJK7"/>
<feature type="compositionally biased region" description="Basic residues" evidence="1">
    <location>
        <begin position="175"/>
        <end position="191"/>
    </location>
</feature>
<dbReference type="KEGG" id="mng:MNEG_7154"/>
<proteinExistence type="predicted"/>
<gene>
    <name evidence="2" type="ORF">MNEG_7154</name>
</gene>